<name>A0ABQ1X0V1_9BACT</name>
<dbReference type="Proteomes" id="UP000601361">
    <property type="component" value="Unassembled WGS sequence"/>
</dbReference>
<keyword evidence="3" id="KW-0741">SOS mutagenesis</keyword>
<dbReference type="PANTHER" id="PTHR11076">
    <property type="entry name" value="DNA REPAIR POLYMERASE UMUC / TRANSFERASE FAMILY MEMBER"/>
    <property type="match status" value="1"/>
</dbReference>
<evidence type="ECO:0000256" key="2">
    <source>
        <dbReference type="ARBA" id="ARBA00022763"/>
    </source>
</evidence>
<dbReference type="InterPro" id="IPR036775">
    <property type="entry name" value="DNA_pol_Y-fam_lit_finger_sf"/>
</dbReference>
<evidence type="ECO:0000256" key="5">
    <source>
        <dbReference type="ARBA" id="ARBA00023236"/>
    </source>
</evidence>
<dbReference type="Pfam" id="PF00817">
    <property type="entry name" value="IMS"/>
    <property type="match status" value="1"/>
</dbReference>
<evidence type="ECO:0000313" key="7">
    <source>
        <dbReference type="EMBL" id="GGG53920.1"/>
    </source>
</evidence>
<evidence type="ECO:0000313" key="8">
    <source>
        <dbReference type="Proteomes" id="UP000601361"/>
    </source>
</evidence>
<dbReference type="Gene3D" id="3.40.1170.60">
    <property type="match status" value="1"/>
</dbReference>
<dbReference type="PANTHER" id="PTHR11076:SF34">
    <property type="entry name" value="PROTEIN UMUC"/>
    <property type="match status" value="1"/>
</dbReference>
<dbReference type="RefSeq" id="WP_188558935.1">
    <property type="nucleotide sequence ID" value="NZ_BMGS01000009.1"/>
</dbReference>
<sequence>MFALVDCNNFYVSCERAFQPSLEGRPVVVLSNNDGCLISRSAEAKALGLKMGEPYFKVKALLQQHDVRVFSSNYALYGDMSARVVHYLSSVAPEVEVYSIDECFLDLHGMEAYHGPLAELAQTWKREIKRRTHIPVCIGIAPTKTLAKLANRLAKKLPGLEGVLHLDSDERRQWALAQTPVEDVWGIGSQYAQKLWAQGIGTAAQLAAQSEGWARKQLGGVVGARLVRELQGTSCQQLAPSEDGSLARKSIAYTRTFGEPLTEFMDVLTAVAHFTSRAAEKLRQQGSAANVLTVFISKGRYTAEPPPYTRSAVFTLPLATNDTTELLRHARAALKRLWEPGGVYKKAGVLLDGLEPAGQQQLLLFEPNEQAERRATLMAELDKVNQRFGKGAVRFATAVPGVRGLAPWAGQHQFQTLAYTTCWEDILCIRA</sequence>
<evidence type="ECO:0000259" key="6">
    <source>
        <dbReference type="PROSITE" id="PS50173"/>
    </source>
</evidence>
<keyword evidence="4" id="KW-0234">DNA repair</keyword>
<dbReference type="Pfam" id="PF13438">
    <property type="entry name" value="DUF4113"/>
    <property type="match status" value="1"/>
</dbReference>
<gene>
    <name evidence="7" type="primary">umuC</name>
    <name evidence="7" type="ORF">GCM10011378_32640</name>
</gene>
<dbReference type="EMBL" id="BMGS01000009">
    <property type="protein sequence ID" value="GGG53920.1"/>
    <property type="molecule type" value="Genomic_DNA"/>
</dbReference>
<keyword evidence="8" id="KW-1185">Reference proteome</keyword>
<evidence type="ECO:0000256" key="3">
    <source>
        <dbReference type="ARBA" id="ARBA00023199"/>
    </source>
</evidence>
<keyword evidence="5" id="KW-0742">SOS response</keyword>
<proteinExistence type="inferred from homology"/>
<organism evidence="7 8">
    <name type="scientific">Hymenobacter glacieicola</name>
    <dbReference type="NCBI Taxonomy" id="1562124"/>
    <lineage>
        <taxon>Bacteria</taxon>
        <taxon>Pseudomonadati</taxon>
        <taxon>Bacteroidota</taxon>
        <taxon>Cytophagia</taxon>
        <taxon>Cytophagales</taxon>
        <taxon>Hymenobacteraceae</taxon>
        <taxon>Hymenobacter</taxon>
    </lineage>
</organism>
<dbReference type="Gene3D" id="3.30.70.270">
    <property type="match status" value="1"/>
</dbReference>
<protein>
    <submittedName>
        <fullName evidence="7">UmuC protein</fullName>
    </submittedName>
</protein>
<dbReference type="PROSITE" id="PS50173">
    <property type="entry name" value="UMUC"/>
    <property type="match status" value="1"/>
</dbReference>
<dbReference type="SUPFAM" id="SSF100879">
    <property type="entry name" value="Lesion bypass DNA polymerase (Y-family), little finger domain"/>
    <property type="match status" value="1"/>
</dbReference>
<dbReference type="Gene3D" id="3.30.1490.100">
    <property type="entry name" value="DNA polymerase, Y-family, little finger domain"/>
    <property type="match status" value="1"/>
</dbReference>
<evidence type="ECO:0000256" key="4">
    <source>
        <dbReference type="ARBA" id="ARBA00023204"/>
    </source>
</evidence>
<dbReference type="InterPro" id="IPR001126">
    <property type="entry name" value="UmuC"/>
</dbReference>
<comment type="similarity">
    <text evidence="1">Belongs to the DNA polymerase type-Y family.</text>
</comment>
<dbReference type="Gene3D" id="1.10.150.20">
    <property type="entry name" value="5' to 3' exonuclease, C-terminal subdomain"/>
    <property type="match status" value="1"/>
</dbReference>
<comment type="caution">
    <text evidence="7">The sequence shown here is derived from an EMBL/GenBank/DDBJ whole genome shotgun (WGS) entry which is preliminary data.</text>
</comment>
<dbReference type="Pfam" id="PF11799">
    <property type="entry name" value="IMS_C"/>
    <property type="match status" value="1"/>
</dbReference>
<dbReference type="InterPro" id="IPR017961">
    <property type="entry name" value="DNA_pol_Y-fam_little_finger"/>
</dbReference>
<dbReference type="SUPFAM" id="SSF56672">
    <property type="entry name" value="DNA/RNA polymerases"/>
    <property type="match status" value="1"/>
</dbReference>
<keyword evidence="2" id="KW-0227">DNA damage</keyword>
<dbReference type="CDD" id="cd01700">
    <property type="entry name" value="PolY_Pol_V_umuC"/>
    <property type="match status" value="1"/>
</dbReference>
<dbReference type="InterPro" id="IPR050116">
    <property type="entry name" value="DNA_polymerase-Y"/>
</dbReference>
<accession>A0ABQ1X0V1</accession>
<feature type="domain" description="UmuC" evidence="6">
    <location>
        <begin position="2"/>
        <end position="188"/>
    </location>
</feature>
<dbReference type="InterPro" id="IPR043502">
    <property type="entry name" value="DNA/RNA_pol_sf"/>
</dbReference>
<evidence type="ECO:0000256" key="1">
    <source>
        <dbReference type="ARBA" id="ARBA00010945"/>
    </source>
</evidence>
<reference evidence="8" key="1">
    <citation type="journal article" date="2019" name="Int. J. Syst. Evol. Microbiol.">
        <title>The Global Catalogue of Microorganisms (GCM) 10K type strain sequencing project: providing services to taxonomists for standard genome sequencing and annotation.</title>
        <authorList>
            <consortium name="The Broad Institute Genomics Platform"/>
            <consortium name="The Broad Institute Genome Sequencing Center for Infectious Disease"/>
            <person name="Wu L."/>
            <person name="Ma J."/>
        </authorList>
    </citation>
    <scope>NUCLEOTIDE SEQUENCE [LARGE SCALE GENOMIC DNA]</scope>
    <source>
        <strain evidence="8">CGMCC 1.12990</strain>
    </source>
</reference>
<dbReference type="InterPro" id="IPR043128">
    <property type="entry name" value="Rev_trsase/Diguanyl_cyclase"/>
</dbReference>
<dbReference type="InterPro" id="IPR025188">
    <property type="entry name" value="DUF4113"/>
</dbReference>